<keyword evidence="5" id="KW-1185">Reference proteome</keyword>
<dbReference type="Gene3D" id="3.30.365.10">
    <property type="entry name" value="Aldehyde oxidase/xanthine dehydrogenase, molybdopterin binding domain"/>
    <property type="match status" value="4"/>
</dbReference>
<dbReference type="RefSeq" id="WP_283442740.1">
    <property type="nucleotide sequence ID" value="NZ_FXUL01000009.1"/>
</dbReference>
<dbReference type="InterPro" id="IPR016208">
    <property type="entry name" value="Ald_Oxase/xanthine_DH-like"/>
</dbReference>
<keyword evidence="2" id="KW-0560">Oxidoreductase</keyword>
<comment type="caution">
    <text evidence="4">The sequence shown here is derived from an EMBL/GenBank/DDBJ whole genome shotgun (WGS) entry which is preliminary data.</text>
</comment>
<feature type="domain" description="Aldehyde oxidase/xanthine dehydrogenase a/b hammerhead" evidence="3">
    <location>
        <begin position="35"/>
        <end position="150"/>
    </location>
</feature>
<dbReference type="Gene3D" id="3.90.1170.50">
    <property type="entry name" value="Aldehyde oxidase/xanthine dehydrogenase, a/b hammerhead"/>
    <property type="match status" value="1"/>
</dbReference>
<proteinExistence type="predicted"/>
<reference evidence="4 5" key="1">
    <citation type="submission" date="2017-05" db="EMBL/GenBank/DDBJ databases">
        <authorList>
            <person name="Varghese N."/>
            <person name="Submissions S."/>
        </authorList>
    </citation>
    <scope>NUCLEOTIDE SEQUENCE [LARGE SCALE GENOMIC DNA]</scope>
    <source>
        <strain evidence="4 5">DSM 26001</strain>
    </source>
</reference>
<dbReference type="PANTHER" id="PTHR11908">
    <property type="entry name" value="XANTHINE DEHYDROGENASE"/>
    <property type="match status" value="1"/>
</dbReference>
<dbReference type="InterPro" id="IPR000674">
    <property type="entry name" value="Ald_Oxase/Xan_DH_a/b"/>
</dbReference>
<keyword evidence="1" id="KW-0500">Molybdenum</keyword>
<dbReference type="EMBL" id="FXUL01000009">
    <property type="protein sequence ID" value="SMP63362.1"/>
    <property type="molecule type" value="Genomic_DNA"/>
</dbReference>
<dbReference type="InterPro" id="IPR008274">
    <property type="entry name" value="AldOxase/xan_DH_MoCoBD1"/>
</dbReference>
<protein>
    <submittedName>
        <fullName evidence="4">Carbon-monoxide dehydrogenase large subunit</fullName>
    </submittedName>
</protein>
<evidence type="ECO:0000313" key="5">
    <source>
        <dbReference type="Proteomes" id="UP001158049"/>
    </source>
</evidence>
<organism evidence="4 5">
    <name type="scientific">Noviherbaspirillum suwonense</name>
    <dbReference type="NCBI Taxonomy" id="1224511"/>
    <lineage>
        <taxon>Bacteria</taxon>
        <taxon>Pseudomonadati</taxon>
        <taxon>Pseudomonadota</taxon>
        <taxon>Betaproteobacteria</taxon>
        <taxon>Burkholderiales</taxon>
        <taxon>Oxalobacteraceae</taxon>
        <taxon>Noviherbaspirillum</taxon>
    </lineage>
</organism>
<sequence length="799" mass="86233">MNAPEKIPTGLSPLTDDPRYIGQSVPRSGARRLTEGRGAYVDDLRFGRMAHVVFWRSPVAHARILSVDGSYARMMPGVLAVVDGKQMATLCKPWVATLGHLAGMKSAPQYPLAVERACWQGEPVVAVVAETRSQAEDALQYLQVEWEELPAVVQMESALDAATPVIHPELGDNLCFTRSLDVGNVDQAFADADVVAEAVFHFGRHTGVPLEPRSQVADWNPGDRRLTVYHSQQAPHMMQDLYARQFDLPESSVRVICKDVGGSFGIKVHAYPDDFATVAMAILLKRPVKFVADRLESFTSDIHAREHRVRARIAANRGGMITAFEIDDLTGIGPYSMFPRTSAIEGNQVVNLVGGPYRHQNYRAHLDVVFQNKTPTCQYRGVGHPIACAVTEGLVDLAAKKLGMDPLEIRKRNVIPDDAYPCNGASGIRLEVLSHEECLRKIELLIDYPALRAEQAALRERGIYRGIGFATVIELTNPGSAFYGVGGARISAQDGATVRLEPTGTVTVMVGVGEQGQGTEGVFTQIAADAVGVSVDRVRIITGDTDVTPYGGGTWASRGAGIGGEAILQASMALRENILAAAGQILQRDPGDLAVRRDEIIDSHTMESLMPLHELGRIAYFRPDTLPPGFAAELMVTRHYAQRDFPFIFTNGVQASYVEIDTDTGFVKLLKHWVVEDCGRILNPMLVDEQMRGAIVQGIGGALYEECLYDAGGQMQNGSMADYLVPMSGEMPDIIVAHVETPTASSTLGAKGAGEAGTAGAPAALMNAINDALAPLDAAVFSQPFTPEKILRALGKVSG</sequence>
<evidence type="ECO:0000313" key="4">
    <source>
        <dbReference type="EMBL" id="SMP63362.1"/>
    </source>
</evidence>
<evidence type="ECO:0000259" key="3">
    <source>
        <dbReference type="SMART" id="SM01008"/>
    </source>
</evidence>
<dbReference type="SUPFAM" id="SSF56003">
    <property type="entry name" value="Molybdenum cofactor-binding domain"/>
    <property type="match status" value="1"/>
</dbReference>
<dbReference type="SMART" id="SM01008">
    <property type="entry name" value="Ald_Xan_dh_C"/>
    <property type="match status" value="1"/>
</dbReference>
<dbReference type="InterPro" id="IPR037165">
    <property type="entry name" value="AldOxase/xan_DH_Mopterin-bd_sf"/>
</dbReference>
<dbReference type="Pfam" id="PF02738">
    <property type="entry name" value="MoCoBD_1"/>
    <property type="match status" value="1"/>
</dbReference>
<dbReference type="Pfam" id="PF01315">
    <property type="entry name" value="Ald_Xan_dh_C"/>
    <property type="match status" value="1"/>
</dbReference>
<dbReference type="SUPFAM" id="SSF54665">
    <property type="entry name" value="CO dehydrogenase molybdoprotein N-domain-like"/>
    <property type="match status" value="1"/>
</dbReference>
<gene>
    <name evidence="4" type="ORF">SAMN06295970_10964</name>
</gene>
<evidence type="ECO:0000256" key="1">
    <source>
        <dbReference type="ARBA" id="ARBA00022505"/>
    </source>
</evidence>
<evidence type="ECO:0000256" key="2">
    <source>
        <dbReference type="ARBA" id="ARBA00023002"/>
    </source>
</evidence>
<dbReference type="PANTHER" id="PTHR11908:SF132">
    <property type="entry name" value="ALDEHYDE OXIDASE 1-RELATED"/>
    <property type="match status" value="1"/>
</dbReference>
<name>A0ABY1Q8T9_9BURK</name>
<accession>A0ABY1Q8T9</accession>
<dbReference type="InterPro" id="IPR036856">
    <property type="entry name" value="Ald_Oxase/Xan_DH_a/b_sf"/>
</dbReference>
<dbReference type="InterPro" id="IPR046867">
    <property type="entry name" value="AldOxase/xan_DH_MoCoBD2"/>
</dbReference>
<dbReference type="Pfam" id="PF20256">
    <property type="entry name" value="MoCoBD_2"/>
    <property type="match status" value="1"/>
</dbReference>
<dbReference type="Proteomes" id="UP001158049">
    <property type="component" value="Unassembled WGS sequence"/>
</dbReference>